<sequence>MVNWQDPQVIENWSALLVDITFAVLGLYGWSYINSFEVESALLRRRLPFRWQMVSYLTCRTFFLVTLILSAVTSITIPPPHIDCYHMLKFLAFSGNVVVACTSTNLVIRTWTIWKTNRFVRVFMALITLGHWFTLILDSKETQILPPSSESCGFMIVNPTYSAATSTYSESVNAQVWALSDL</sequence>
<keyword evidence="1" id="KW-0472">Membrane</keyword>
<accession>A0A9P6ZVN0</accession>
<keyword evidence="1" id="KW-1133">Transmembrane helix</keyword>
<name>A0A9P6ZVN0_9AGAM</name>
<organism evidence="2 3">
    <name type="scientific">Suillus placidus</name>
    <dbReference type="NCBI Taxonomy" id="48579"/>
    <lineage>
        <taxon>Eukaryota</taxon>
        <taxon>Fungi</taxon>
        <taxon>Dikarya</taxon>
        <taxon>Basidiomycota</taxon>
        <taxon>Agaricomycotina</taxon>
        <taxon>Agaricomycetes</taxon>
        <taxon>Agaricomycetidae</taxon>
        <taxon>Boletales</taxon>
        <taxon>Suillineae</taxon>
        <taxon>Suillaceae</taxon>
        <taxon>Suillus</taxon>
    </lineage>
</organism>
<feature type="transmembrane region" description="Helical" evidence="1">
    <location>
        <begin position="119"/>
        <end position="137"/>
    </location>
</feature>
<evidence type="ECO:0000256" key="1">
    <source>
        <dbReference type="SAM" id="Phobius"/>
    </source>
</evidence>
<keyword evidence="1" id="KW-0812">Transmembrane</keyword>
<dbReference type="EMBL" id="JABBWD010000025">
    <property type="protein sequence ID" value="KAG1776636.1"/>
    <property type="molecule type" value="Genomic_DNA"/>
</dbReference>
<evidence type="ECO:0000313" key="2">
    <source>
        <dbReference type="EMBL" id="KAG1776636.1"/>
    </source>
</evidence>
<evidence type="ECO:0000313" key="3">
    <source>
        <dbReference type="Proteomes" id="UP000714275"/>
    </source>
</evidence>
<dbReference type="Proteomes" id="UP000714275">
    <property type="component" value="Unassembled WGS sequence"/>
</dbReference>
<keyword evidence="3" id="KW-1185">Reference proteome</keyword>
<feature type="transmembrane region" description="Helical" evidence="1">
    <location>
        <begin position="12"/>
        <end position="33"/>
    </location>
</feature>
<gene>
    <name evidence="2" type="ORF">EV702DRAFT_1107987</name>
</gene>
<feature type="transmembrane region" description="Helical" evidence="1">
    <location>
        <begin position="87"/>
        <end position="107"/>
    </location>
</feature>
<reference evidence="2" key="1">
    <citation type="journal article" date="2020" name="New Phytol.">
        <title>Comparative genomics reveals dynamic genome evolution in host specialist ectomycorrhizal fungi.</title>
        <authorList>
            <person name="Lofgren L.A."/>
            <person name="Nguyen N.H."/>
            <person name="Vilgalys R."/>
            <person name="Ruytinx J."/>
            <person name="Liao H.L."/>
            <person name="Branco S."/>
            <person name="Kuo A."/>
            <person name="LaButti K."/>
            <person name="Lipzen A."/>
            <person name="Andreopoulos W."/>
            <person name="Pangilinan J."/>
            <person name="Riley R."/>
            <person name="Hundley H."/>
            <person name="Na H."/>
            <person name="Barry K."/>
            <person name="Grigoriev I.V."/>
            <person name="Stajich J.E."/>
            <person name="Kennedy P.G."/>
        </authorList>
    </citation>
    <scope>NUCLEOTIDE SEQUENCE</scope>
    <source>
        <strain evidence="2">DOB743</strain>
    </source>
</reference>
<dbReference type="OrthoDB" id="2742220at2759"/>
<dbReference type="AlphaFoldDB" id="A0A9P6ZVN0"/>
<feature type="transmembrane region" description="Helical" evidence="1">
    <location>
        <begin position="54"/>
        <end position="75"/>
    </location>
</feature>
<proteinExistence type="predicted"/>
<protein>
    <submittedName>
        <fullName evidence="2">Uncharacterized protein</fullName>
    </submittedName>
</protein>
<comment type="caution">
    <text evidence="2">The sequence shown here is derived from an EMBL/GenBank/DDBJ whole genome shotgun (WGS) entry which is preliminary data.</text>
</comment>